<evidence type="ECO:0000256" key="4">
    <source>
        <dbReference type="ARBA" id="ARBA00022989"/>
    </source>
</evidence>
<feature type="transmembrane region" description="Helical" evidence="6">
    <location>
        <begin position="12"/>
        <end position="33"/>
    </location>
</feature>
<reference evidence="8" key="1">
    <citation type="submission" date="2018-07" db="EMBL/GenBank/DDBJ databases">
        <title>Genome sequencing of Paracoccus sp. SC2-6.</title>
        <authorList>
            <person name="Heo J."/>
            <person name="Kim S.-J."/>
            <person name="Kwon S.-W."/>
        </authorList>
    </citation>
    <scope>NUCLEOTIDE SEQUENCE [LARGE SCALE GENOMIC DNA]</scope>
    <source>
        <strain evidence="8">SC2-6</strain>
    </source>
</reference>
<dbReference type="EMBL" id="CP030918">
    <property type="protein sequence ID" value="AXC50749.1"/>
    <property type="molecule type" value="Genomic_DNA"/>
</dbReference>
<feature type="transmembrane region" description="Helical" evidence="6">
    <location>
        <begin position="220"/>
        <end position="238"/>
    </location>
</feature>
<evidence type="ECO:0000313" key="8">
    <source>
        <dbReference type="Proteomes" id="UP000252023"/>
    </source>
</evidence>
<feature type="transmembrane region" description="Helical" evidence="6">
    <location>
        <begin position="135"/>
        <end position="153"/>
    </location>
</feature>
<evidence type="ECO:0000313" key="7">
    <source>
        <dbReference type="EMBL" id="AXC50749.1"/>
    </source>
</evidence>
<keyword evidence="8" id="KW-1185">Reference proteome</keyword>
<dbReference type="PANTHER" id="PTHR30482:SF20">
    <property type="entry name" value="HIGH-AFFINITY BRANCHED-CHAIN AMINO ACID TRANSPORT SYSTEM PERMEASE PROTEIN LIVM"/>
    <property type="match status" value="1"/>
</dbReference>
<sequence length="355" mass="36955">MTPSTSALVARHATPLLLAGLLVLVAMGFSLTGSSVLSRIGTGIMINVILVTGFYIFIGNSGVLSFGHMAFVGMSAYMTAWLTLRPMMKAMMLKGLPEVLQQAQVEPFLAVLLSALFAALAALLAGAVIMRLSGIASAIATFAVLAIFNTVYSNAGPITGGVGSLVGIPTGLKIWHVTGFAILAVFIAWAHINSASGLALRAVRDEEIAAEAVGISGYRVRLLAFVLSAFVCGIAGSLQARHLGVIRPDAFYLAATFLALSMLIIGGVYSLSGAVVGAILLSVLIEVLVWLEGVGRVGGFNLAIPGIADFLVAALTCVFLVKRPLGLFGHFELGWPKALPGRDASNMSSRHETQS</sequence>
<feature type="transmembrane region" description="Helical" evidence="6">
    <location>
        <begin position="300"/>
        <end position="321"/>
    </location>
</feature>
<feature type="transmembrane region" description="Helical" evidence="6">
    <location>
        <begin position="174"/>
        <end position="192"/>
    </location>
</feature>
<evidence type="ECO:0000256" key="1">
    <source>
        <dbReference type="ARBA" id="ARBA00004651"/>
    </source>
</evidence>
<dbReference type="Pfam" id="PF02653">
    <property type="entry name" value="BPD_transp_2"/>
    <property type="match status" value="1"/>
</dbReference>
<evidence type="ECO:0000256" key="2">
    <source>
        <dbReference type="ARBA" id="ARBA00022475"/>
    </source>
</evidence>
<comment type="subcellular location">
    <subcellularLocation>
        <location evidence="1">Cell membrane</location>
        <topology evidence="1">Multi-pass membrane protein</topology>
    </subcellularLocation>
</comment>
<dbReference type="InterPro" id="IPR001851">
    <property type="entry name" value="ABC_transp_permease"/>
</dbReference>
<evidence type="ECO:0000256" key="3">
    <source>
        <dbReference type="ARBA" id="ARBA00022692"/>
    </source>
</evidence>
<organism evidence="7 8">
    <name type="scientific">Paracoccus suum</name>
    <dbReference type="NCBI Taxonomy" id="2259340"/>
    <lineage>
        <taxon>Bacteria</taxon>
        <taxon>Pseudomonadati</taxon>
        <taxon>Pseudomonadota</taxon>
        <taxon>Alphaproteobacteria</taxon>
        <taxon>Rhodobacterales</taxon>
        <taxon>Paracoccaceae</taxon>
        <taxon>Paracoccus</taxon>
    </lineage>
</organism>
<gene>
    <name evidence="7" type="ORF">DRW48_14630</name>
</gene>
<feature type="transmembrane region" description="Helical" evidence="6">
    <location>
        <begin position="275"/>
        <end position="293"/>
    </location>
</feature>
<name>A0A344PMZ4_9RHOB</name>
<dbReference type="GO" id="GO:0005886">
    <property type="term" value="C:plasma membrane"/>
    <property type="evidence" value="ECO:0007669"/>
    <property type="project" value="UniProtKB-SubCell"/>
</dbReference>
<feature type="transmembrane region" description="Helical" evidence="6">
    <location>
        <begin position="105"/>
        <end position="129"/>
    </location>
</feature>
<dbReference type="CDD" id="cd06581">
    <property type="entry name" value="TM_PBP1_LivM_like"/>
    <property type="match status" value="1"/>
</dbReference>
<dbReference type="GO" id="GO:0015658">
    <property type="term" value="F:branched-chain amino acid transmembrane transporter activity"/>
    <property type="evidence" value="ECO:0007669"/>
    <property type="project" value="InterPro"/>
</dbReference>
<accession>A0A344PMZ4</accession>
<evidence type="ECO:0000256" key="5">
    <source>
        <dbReference type="ARBA" id="ARBA00023136"/>
    </source>
</evidence>
<keyword evidence="4 6" id="KW-1133">Transmembrane helix</keyword>
<dbReference type="OrthoDB" id="9804361at2"/>
<dbReference type="PANTHER" id="PTHR30482">
    <property type="entry name" value="HIGH-AFFINITY BRANCHED-CHAIN AMINO ACID TRANSPORT SYSTEM PERMEASE"/>
    <property type="match status" value="1"/>
</dbReference>
<feature type="transmembrane region" description="Helical" evidence="6">
    <location>
        <begin position="64"/>
        <end position="84"/>
    </location>
</feature>
<proteinExistence type="predicted"/>
<dbReference type="AlphaFoldDB" id="A0A344PMZ4"/>
<dbReference type="Proteomes" id="UP000252023">
    <property type="component" value="Chromosome"/>
</dbReference>
<keyword evidence="2" id="KW-1003">Cell membrane</keyword>
<protein>
    <submittedName>
        <fullName evidence="7">Branched-chain amino acid ABC transporter permease</fullName>
    </submittedName>
</protein>
<keyword evidence="5 6" id="KW-0472">Membrane</keyword>
<evidence type="ECO:0000256" key="6">
    <source>
        <dbReference type="SAM" id="Phobius"/>
    </source>
</evidence>
<dbReference type="KEGG" id="pars:DRW48_14630"/>
<dbReference type="InterPro" id="IPR043428">
    <property type="entry name" value="LivM-like"/>
</dbReference>
<keyword evidence="3 6" id="KW-0812">Transmembrane</keyword>
<feature type="transmembrane region" description="Helical" evidence="6">
    <location>
        <begin position="40"/>
        <end position="58"/>
    </location>
</feature>
<feature type="transmembrane region" description="Helical" evidence="6">
    <location>
        <begin position="250"/>
        <end position="269"/>
    </location>
</feature>